<dbReference type="AlphaFoldDB" id="A0A0V0GRY3"/>
<organism evidence="1">
    <name type="scientific">Solanum chacoense</name>
    <name type="common">Chaco potato</name>
    <dbReference type="NCBI Taxonomy" id="4108"/>
    <lineage>
        <taxon>Eukaryota</taxon>
        <taxon>Viridiplantae</taxon>
        <taxon>Streptophyta</taxon>
        <taxon>Embryophyta</taxon>
        <taxon>Tracheophyta</taxon>
        <taxon>Spermatophyta</taxon>
        <taxon>Magnoliopsida</taxon>
        <taxon>eudicotyledons</taxon>
        <taxon>Gunneridae</taxon>
        <taxon>Pentapetalae</taxon>
        <taxon>asterids</taxon>
        <taxon>lamiids</taxon>
        <taxon>Solanales</taxon>
        <taxon>Solanaceae</taxon>
        <taxon>Solanoideae</taxon>
        <taxon>Solaneae</taxon>
        <taxon>Solanum</taxon>
    </lineage>
</organism>
<dbReference type="EMBL" id="GEDG01032372">
    <property type="protein sequence ID" value="JAP10844.1"/>
    <property type="molecule type" value="Transcribed_RNA"/>
</dbReference>
<proteinExistence type="predicted"/>
<evidence type="ECO:0000313" key="1">
    <source>
        <dbReference type="EMBL" id="JAP10844.1"/>
    </source>
</evidence>
<protein>
    <submittedName>
        <fullName evidence="1">Putative ovule protein</fullName>
    </submittedName>
</protein>
<accession>A0A0V0GRY3</accession>
<reference evidence="1" key="1">
    <citation type="submission" date="2015-12" db="EMBL/GenBank/DDBJ databases">
        <title>Gene expression during late stages of embryo sac development: a critical building block for successful pollen-pistil interactions.</title>
        <authorList>
            <person name="Liu Y."/>
            <person name="Joly V."/>
            <person name="Sabar M."/>
            <person name="Matton D.P."/>
        </authorList>
    </citation>
    <scope>NUCLEOTIDE SEQUENCE</scope>
</reference>
<feature type="non-terminal residue" evidence="1">
    <location>
        <position position="93"/>
    </location>
</feature>
<name>A0A0V0GRY3_SOLCH</name>
<sequence>MLLAFLHATTLVFNIGKHLGGWGGRTIQAELAAFDVTTGLSFISCMKDLSFISYTSFTKHALPYQSFAASLRSNQSRFSLAPVNSNIQPPPSS</sequence>